<proteinExistence type="predicted"/>
<sequence length="175" mass="18865">MAADPARDGPVHDSAVLAGGLADRTAWRTDACPVGAALGVVGTRSAMLIMREAYYGTARFDDFAERVGISEAVAAARLRELTDAGLLRRVPYREPGSRTRHEYRLTEMGRDLAPVVLGLFEWGSRYLSPGGRPPLDLTHADCGAAVHVGVECDAGHDVALGELVFSPARRRRRDP</sequence>
<evidence type="ECO:0000256" key="2">
    <source>
        <dbReference type="ARBA" id="ARBA00023125"/>
    </source>
</evidence>
<reference evidence="6" key="1">
    <citation type="submission" date="2016-11" db="EMBL/GenBank/DDBJ databases">
        <authorList>
            <person name="Varghese N."/>
            <person name="Submissions S."/>
        </authorList>
    </citation>
    <scope>NUCLEOTIDE SEQUENCE [LARGE SCALE GENOMIC DNA]</scope>
    <source>
        <strain evidence="6">DSM 45627</strain>
    </source>
</reference>
<evidence type="ECO:0000256" key="1">
    <source>
        <dbReference type="ARBA" id="ARBA00023015"/>
    </source>
</evidence>
<dbReference type="RefSeq" id="WP_073386449.1">
    <property type="nucleotide sequence ID" value="NZ_FQVU01000001.1"/>
</dbReference>
<dbReference type="STRING" id="1206085.SAMN05443575_0951"/>
<dbReference type="InterPro" id="IPR002577">
    <property type="entry name" value="HTH_HxlR"/>
</dbReference>
<dbReference type="Proteomes" id="UP000186132">
    <property type="component" value="Unassembled WGS sequence"/>
</dbReference>
<evidence type="ECO:0000313" key="6">
    <source>
        <dbReference type="Proteomes" id="UP000186132"/>
    </source>
</evidence>
<dbReference type="InterPro" id="IPR036390">
    <property type="entry name" value="WH_DNA-bd_sf"/>
</dbReference>
<gene>
    <name evidence="5" type="ORF">SAMN05443575_0951</name>
</gene>
<dbReference type="PANTHER" id="PTHR33204:SF18">
    <property type="entry name" value="TRANSCRIPTIONAL REGULATORY PROTEIN"/>
    <property type="match status" value="1"/>
</dbReference>
<evidence type="ECO:0000256" key="3">
    <source>
        <dbReference type="ARBA" id="ARBA00023163"/>
    </source>
</evidence>
<evidence type="ECO:0000313" key="5">
    <source>
        <dbReference type="EMBL" id="SHF80863.1"/>
    </source>
</evidence>
<dbReference type="InterPro" id="IPR036388">
    <property type="entry name" value="WH-like_DNA-bd_sf"/>
</dbReference>
<keyword evidence="6" id="KW-1185">Reference proteome</keyword>
<keyword evidence="2" id="KW-0238">DNA-binding</keyword>
<keyword evidence="1" id="KW-0805">Transcription regulation</keyword>
<name>A0A1M5ENJ3_9ACTN</name>
<accession>A0A1M5ENJ3</accession>
<organism evidence="5 6">
    <name type="scientific">Jatrophihabitans endophyticus</name>
    <dbReference type="NCBI Taxonomy" id="1206085"/>
    <lineage>
        <taxon>Bacteria</taxon>
        <taxon>Bacillati</taxon>
        <taxon>Actinomycetota</taxon>
        <taxon>Actinomycetes</taxon>
        <taxon>Jatrophihabitantales</taxon>
        <taxon>Jatrophihabitantaceae</taxon>
        <taxon>Jatrophihabitans</taxon>
    </lineage>
</organism>
<dbReference type="SUPFAM" id="SSF46785">
    <property type="entry name" value="Winged helix' DNA-binding domain"/>
    <property type="match status" value="1"/>
</dbReference>
<dbReference type="OrthoDB" id="5183359at2"/>
<evidence type="ECO:0000259" key="4">
    <source>
        <dbReference type="PROSITE" id="PS51118"/>
    </source>
</evidence>
<dbReference type="Pfam" id="PF01638">
    <property type="entry name" value="HxlR"/>
    <property type="match status" value="1"/>
</dbReference>
<dbReference type="EMBL" id="FQVU01000001">
    <property type="protein sequence ID" value="SHF80863.1"/>
    <property type="molecule type" value="Genomic_DNA"/>
</dbReference>
<feature type="domain" description="HTH hxlR-type" evidence="4">
    <location>
        <begin position="32"/>
        <end position="131"/>
    </location>
</feature>
<dbReference type="Gene3D" id="1.10.10.10">
    <property type="entry name" value="Winged helix-like DNA-binding domain superfamily/Winged helix DNA-binding domain"/>
    <property type="match status" value="1"/>
</dbReference>
<dbReference type="PANTHER" id="PTHR33204">
    <property type="entry name" value="TRANSCRIPTIONAL REGULATOR, MARR FAMILY"/>
    <property type="match status" value="1"/>
</dbReference>
<protein>
    <submittedName>
        <fullName evidence="5">Transcriptional regulator, HxlR family</fullName>
    </submittedName>
</protein>
<keyword evidence="3" id="KW-0804">Transcription</keyword>
<dbReference type="GO" id="GO:0003677">
    <property type="term" value="F:DNA binding"/>
    <property type="evidence" value="ECO:0007669"/>
    <property type="project" value="UniProtKB-KW"/>
</dbReference>
<dbReference type="AlphaFoldDB" id="A0A1M5ENJ3"/>
<dbReference type="PROSITE" id="PS51118">
    <property type="entry name" value="HTH_HXLR"/>
    <property type="match status" value="1"/>
</dbReference>